<dbReference type="Proteomes" id="UP000035050">
    <property type="component" value="Plasmid pPO70-1"/>
</dbReference>
<reference evidence="1" key="1">
    <citation type="submission" date="2016-06" db="EMBL/GenBank/DDBJ databases">
        <title>Pandoraea oxalativorans DSM 23570 Genome Sequencing.</title>
        <authorList>
            <person name="Ee R."/>
            <person name="Lim Y.-L."/>
            <person name="Yong D."/>
            <person name="Yin W.-F."/>
            <person name="Chan K.-G."/>
        </authorList>
    </citation>
    <scope>NUCLEOTIDE SEQUENCE</scope>
    <source>
        <strain evidence="1">DSM 23570</strain>
        <plasmid evidence="1">pPO70-1</plasmid>
    </source>
</reference>
<keyword evidence="2" id="KW-1185">Reference proteome</keyword>
<geneLocation type="plasmid" evidence="1 2">
    <name>pPO70-1</name>
</geneLocation>
<evidence type="ECO:0000313" key="1">
    <source>
        <dbReference type="EMBL" id="AKK24622.1"/>
    </source>
</evidence>
<sequence>MFDEVSAISISPASQVTATNENINRVTLGNDEAYFLAMNFKSLASRLYPPFEALPTGSDRYFDDIVDLPESIKNIRVGYRYIYIVDPMLAYKDSYKPSRLFGEKMFDDWRGTKNTESFCAGMNYASSQRFDVGNFDCIKEIYRRVGYNAKLCVPAQTRDFLVVPVSAESCGAKYSVMKRYKEGSICFNMADRTLNIKQPGDVFRGYQFKAGIGEIEKKEFIDSLKTTDRLVAPEKLAYLFEYIKYSLPDGERNNYVSASYGPGYAQMYFPKQEYPSGFPLGSRPTIEEMEFMHSFLGKNDAGYFRSYQTNYQNEAQITKLYEAAFKKYLIANLKNIADPDEQIALISGFASTMVHLHFFNDKNNRIWTQILLNHLLRSCGLSDSILAVPNGFAHAIRYCWIKGGAPAPGTPEYIEVMRPAISAIRDGMAYYRSVCA</sequence>
<dbReference type="AlphaFoldDB" id="A0A0G3IBH6"/>
<dbReference type="OrthoDB" id="8945708at2"/>
<keyword evidence="1" id="KW-0614">Plasmid</keyword>
<proteinExistence type="predicted"/>
<name>A0A0G3IBH6_9BURK</name>
<gene>
    <name evidence="1" type="ORF">MB84_27665</name>
</gene>
<dbReference type="RefSeq" id="WP_052653856.1">
    <property type="nucleotide sequence ID" value="NZ_CP011518.2"/>
</dbReference>
<dbReference type="EMBL" id="CP011518">
    <property type="protein sequence ID" value="AKK24622.1"/>
    <property type="molecule type" value="Genomic_DNA"/>
</dbReference>
<organism evidence="1 2">
    <name type="scientific">Pandoraea oxalativorans</name>
    <dbReference type="NCBI Taxonomy" id="573737"/>
    <lineage>
        <taxon>Bacteria</taxon>
        <taxon>Pseudomonadati</taxon>
        <taxon>Pseudomonadota</taxon>
        <taxon>Betaproteobacteria</taxon>
        <taxon>Burkholderiales</taxon>
        <taxon>Burkholderiaceae</taxon>
        <taxon>Pandoraea</taxon>
    </lineage>
</organism>
<evidence type="ECO:0000313" key="2">
    <source>
        <dbReference type="Proteomes" id="UP000035050"/>
    </source>
</evidence>
<dbReference type="PATRIC" id="fig|573737.6.peg.5393"/>
<protein>
    <submittedName>
        <fullName evidence="1">Uncharacterized protein</fullName>
    </submittedName>
</protein>
<accession>A0A0G3IBH6</accession>
<dbReference type="KEGG" id="pox:MB84_27665"/>